<evidence type="ECO:0000256" key="8">
    <source>
        <dbReference type="ARBA" id="ARBA00035585"/>
    </source>
</evidence>
<evidence type="ECO:0000256" key="7">
    <source>
        <dbReference type="ARBA" id="ARBA00035120"/>
    </source>
</evidence>
<dbReference type="EMBL" id="HBNR01007438">
    <property type="protein sequence ID" value="CAE4565275.1"/>
    <property type="molecule type" value="Transcribed_RNA"/>
</dbReference>
<proteinExistence type="inferred from homology"/>
<sequence length="209" mass="21494">MGCQRRPWGTCTPQCSPCWGGGPSRAGTTQCEYLHGSDKAQDGEASELLVSSQWVFSLAFLGLLVSVTALVTALNLSLGGQLLFFVVIWAPPGALLRYLLGVWLNARPPGAGTYLANILACAVTGALMAGGAAAGCYAGSPWKQNLVKGISVGFCGSLSTTSTFVAHLHEFAFGEALIYFLISVVSAQGVLCAILGGYLGSSGASHVCA</sequence>
<evidence type="ECO:0000256" key="2">
    <source>
        <dbReference type="ARBA" id="ARBA00004651"/>
    </source>
</evidence>
<evidence type="ECO:0000256" key="5">
    <source>
        <dbReference type="ARBA" id="ARBA00022989"/>
    </source>
</evidence>
<comment type="similarity">
    <text evidence="7">Belongs to the fluoride channel Fluc/FEX (TC 1.A.43) family.</text>
</comment>
<reference evidence="10" key="1">
    <citation type="submission" date="2021-01" db="EMBL/GenBank/DDBJ databases">
        <authorList>
            <person name="Corre E."/>
            <person name="Pelletier E."/>
            <person name="Niang G."/>
            <person name="Scheremetjew M."/>
            <person name="Finn R."/>
            <person name="Kale V."/>
            <person name="Holt S."/>
            <person name="Cochrane G."/>
            <person name="Meng A."/>
            <person name="Brown T."/>
            <person name="Cohen L."/>
        </authorList>
    </citation>
    <scope>NUCLEOTIDE SEQUENCE</scope>
    <source>
        <strain evidence="10">CCMP3105</strain>
    </source>
</reference>
<dbReference type="PANTHER" id="PTHR28259:SF1">
    <property type="entry name" value="FLUORIDE EXPORT PROTEIN 1-RELATED"/>
    <property type="match status" value="1"/>
</dbReference>
<feature type="transmembrane region" description="Helical" evidence="9">
    <location>
        <begin position="82"/>
        <end position="100"/>
    </location>
</feature>
<organism evidence="10">
    <name type="scientific">Alexandrium monilatum</name>
    <dbReference type="NCBI Taxonomy" id="311494"/>
    <lineage>
        <taxon>Eukaryota</taxon>
        <taxon>Sar</taxon>
        <taxon>Alveolata</taxon>
        <taxon>Dinophyceae</taxon>
        <taxon>Gonyaulacales</taxon>
        <taxon>Pyrocystaceae</taxon>
        <taxon>Alexandrium</taxon>
    </lineage>
</organism>
<keyword evidence="6 9" id="KW-0472">Membrane</keyword>
<keyword evidence="4 9" id="KW-0812">Transmembrane</keyword>
<protein>
    <recommendedName>
        <fullName evidence="11">Fluoride ion transporter CrcB</fullName>
    </recommendedName>
</protein>
<accession>A0A7S4PWZ1</accession>
<name>A0A7S4PWZ1_9DINO</name>
<evidence type="ECO:0000256" key="9">
    <source>
        <dbReference type="SAM" id="Phobius"/>
    </source>
</evidence>
<comment type="subcellular location">
    <subcellularLocation>
        <location evidence="2">Cell membrane</location>
        <topology evidence="2">Multi-pass membrane protein</topology>
    </subcellularLocation>
</comment>
<dbReference type="Pfam" id="PF02537">
    <property type="entry name" value="CRCB"/>
    <property type="match status" value="1"/>
</dbReference>
<dbReference type="GO" id="GO:1903425">
    <property type="term" value="F:fluoride transmembrane transporter activity"/>
    <property type="evidence" value="ECO:0007669"/>
    <property type="project" value="TreeGrafter"/>
</dbReference>
<feature type="transmembrane region" description="Helical" evidence="9">
    <location>
        <begin position="112"/>
        <end position="134"/>
    </location>
</feature>
<dbReference type="InterPro" id="IPR003691">
    <property type="entry name" value="FluC"/>
</dbReference>
<feature type="transmembrane region" description="Helical" evidence="9">
    <location>
        <begin position="54"/>
        <end position="75"/>
    </location>
</feature>
<keyword evidence="3" id="KW-1003">Cell membrane</keyword>
<feature type="transmembrane region" description="Helical" evidence="9">
    <location>
        <begin position="177"/>
        <end position="199"/>
    </location>
</feature>
<comment type="catalytic activity">
    <reaction evidence="8">
        <text>fluoride(in) = fluoride(out)</text>
        <dbReference type="Rhea" id="RHEA:76159"/>
        <dbReference type="ChEBI" id="CHEBI:17051"/>
    </reaction>
    <physiologicalReaction direction="left-to-right" evidence="8">
        <dbReference type="Rhea" id="RHEA:76160"/>
    </physiologicalReaction>
</comment>
<dbReference type="GO" id="GO:0005886">
    <property type="term" value="C:plasma membrane"/>
    <property type="evidence" value="ECO:0007669"/>
    <property type="project" value="UniProtKB-SubCell"/>
</dbReference>
<evidence type="ECO:0000256" key="4">
    <source>
        <dbReference type="ARBA" id="ARBA00022692"/>
    </source>
</evidence>
<evidence type="ECO:0008006" key="11">
    <source>
        <dbReference type="Google" id="ProtNLM"/>
    </source>
</evidence>
<evidence type="ECO:0000256" key="6">
    <source>
        <dbReference type="ARBA" id="ARBA00023136"/>
    </source>
</evidence>
<evidence type="ECO:0000256" key="3">
    <source>
        <dbReference type="ARBA" id="ARBA00022475"/>
    </source>
</evidence>
<comment type="function">
    <text evidence="1">Fluoride channel required for the rapid expulsion of cytoplasmic fluoride.</text>
</comment>
<evidence type="ECO:0000256" key="1">
    <source>
        <dbReference type="ARBA" id="ARBA00002598"/>
    </source>
</evidence>
<gene>
    <name evidence="10" type="ORF">AMON00008_LOCUS4894</name>
</gene>
<dbReference type="PANTHER" id="PTHR28259">
    <property type="entry name" value="FLUORIDE EXPORT PROTEIN 1-RELATED"/>
    <property type="match status" value="1"/>
</dbReference>
<evidence type="ECO:0000313" key="10">
    <source>
        <dbReference type="EMBL" id="CAE4565275.1"/>
    </source>
</evidence>
<feature type="transmembrane region" description="Helical" evidence="9">
    <location>
        <begin position="146"/>
        <end position="165"/>
    </location>
</feature>
<dbReference type="AlphaFoldDB" id="A0A7S4PWZ1"/>
<keyword evidence="5 9" id="KW-1133">Transmembrane helix</keyword>